<dbReference type="PANTHER" id="PTHR18964">
    <property type="entry name" value="ROK (REPRESSOR, ORF, KINASE) FAMILY"/>
    <property type="match status" value="1"/>
</dbReference>
<evidence type="ECO:0000313" key="4">
    <source>
        <dbReference type="EMBL" id="PDY38595.1"/>
    </source>
</evidence>
<sequence>MLIKVVSDLSEQFVTQKSIKETILRGIRTALLEQGSATKVELSNTLEISFPTISKFIENMKQDGEVTLVGLDDSSGGRRAKRYAYNPEYMLGLAIFLEKNETNYTIFNCLGEVKEQGSTSSVLMDTGVNLLSKHIENLIATFPKISSISIGVPGSVDNGRIFYIPGYEKFQNFNLKSHLEDLFSIPVVIENDMNAAVLGYYKSTGNNDNSSLVYLYSGQNGPGAGIMINGDVVRGSTFFSGEVSFVPQYDNKNFLQALRSGDEVNNANNPEKYNIDAITRLIATCIAIINPHAFIFCDDEVNQFVIDQIVKTCPQYIPVEHIPKITVSDWKEDYLYGLKSLGLDLMITRTSKEN</sequence>
<dbReference type="InterPro" id="IPR043129">
    <property type="entry name" value="ATPase_NBD"/>
</dbReference>
<dbReference type="InterPro" id="IPR036388">
    <property type="entry name" value="WH-like_DNA-bd_sf"/>
</dbReference>
<evidence type="ECO:0000256" key="2">
    <source>
        <dbReference type="ARBA" id="ARBA00006479"/>
    </source>
</evidence>
<organism evidence="4 5">
    <name type="scientific">Bacillus wiedmannii</name>
    <dbReference type="NCBI Taxonomy" id="1890302"/>
    <lineage>
        <taxon>Bacteria</taxon>
        <taxon>Bacillati</taxon>
        <taxon>Bacillota</taxon>
        <taxon>Bacilli</taxon>
        <taxon>Bacillales</taxon>
        <taxon>Bacillaceae</taxon>
        <taxon>Bacillus</taxon>
        <taxon>Bacillus cereus group</taxon>
    </lineage>
</organism>
<comment type="function">
    <text evidence="1">Transcriptional repressor of xylose-utilizing enzymes.</text>
</comment>
<evidence type="ECO:0000256" key="3">
    <source>
        <dbReference type="ARBA" id="ARBA00022629"/>
    </source>
</evidence>
<dbReference type="InterPro" id="IPR000600">
    <property type="entry name" value="ROK"/>
</dbReference>
<accession>A0A2A7BN07</accession>
<comment type="similarity">
    <text evidence="2">Belongs to the ROK (NagC/XylR) family.</text>
</comment>
<evidence type="ECO:0000256" key="1">
    <source>
        <dbReference type="ARBA" id="ARBA00002486"/>
    </source>
</evidence>
<dbReference type="Proteomes" id="UP000220111">
    <property type="component" value="Unassembled WGS sequence"/>
</dbReference>
<dbReference type="SUPFAM" id="SSF46785">
    <property type="entry name" value="Winged helix' DNA-binding domain"/>
    <property type="match status" value="1"/>
</dbReference>
<dbReference type="Pfam" id="PF00480">
    <property type="entry name" value="ROK"/>
    <property type="match status" value="1"/>
</dbReference>
<protein>
    <submittedName>
        <fullName evidence="4">ROK family protein</fullName>
    </submittedName>
</protein>
<reference evidence="4 5" key="1">
    <citation type="submission" date="2017-09" db="EMBL/GenBank/DDBJ databases">
        <title>Large-scale bioinformatics analysis of Bacillus genomes uncovers conserved roles of natural products in bacterial physiology.</title>
        <authorList>
            <consortium name="Agbiome Team Llc"/>
            <person name="Bleich R.M."/>
            <person name="Grubbs K.J."/>
            <person name="Santa Maria K.C."/>
            <person name="Allen S.E."/>
            <person name="Farag S."/>
            <person name="Shank E.A."/>
            <person name="Bowers A."/>
        </authorList>
    </citation>
    <scope>NUCLEOTIDE SEQUENCE [LARGE SCALE GENOMIC DNA]</scope>
    <source>
        <strain evidence="4 5">AFS098222</strain>
    </source>
</reference>
<keyword evidence="3" id="KW-0119">Carbohydrate metabolism</keyword>
<proteinExistence type="inferred from homology"/>
<comment type="caution">
    <text evidence="4">The sequence shown here is derived from an EMBL/GenBank/DDBJ whole genome shotgun (WGS) entry which is preliminary data.</text>
</comment>
<gene>
    <name evidence="4" type="ORF">COO17_20970</name>
</gene>
<dbReference type="CDD" id="cd23763">
    <property type="entry name" value="ASKHA_ATPase_ROK"/>
    <property type="match status" value="1"/>
</dbReference>
<dbReference type="PANTHER" id="PTHR18964:SF149">
    <property type="entry name" value="BIFUNCTIONAL UDP-N-ACETYLGLUCOSAMINE 2-EPIMERASE_N-ACETYLMANNOSAMINE KINASE"/>
    <property type="match status" value="1"/>
</dbReference>
<name>A0A2A7BN07_9BACI</name>
<dbReference type="SUPFAM" id="SSF53067">
    <property type="entry name" value="Actin-like ATPase domain"/>
    <property type="match status" value="1"/>
</dbReference>
<dbReference type="EMBL" id="NVPQ01000066">
    <property type="protein sequence ID" value="PDY38595.1"/>
    <property type="molecule type" value="Genomic_DNA"/>
</dbReference>
<dbReference type="AlphaFoldDB" id="A0A2A7BN07"/>
<keyword evidence="3" id="KW-0859">Xylose metabolism</keyword>
<evidence type="ECO:0000313" key="5">
    <source>
        <dbReference type="Proteomes" id="UP000220111"/>
    </source>
</evidence>
<dbReference type="Gene3D" id="3.30.420.40">
    <property type="match status" value="2"/>
</dbReference>
<dbReference type="GO" id="GO:0042732">
    <property type="term" value="P:D-xylose metabolic process"/>
    <property type="evidence" value="ECO:0007669"/>
    <property type="project" value="UniProtKB-KW"/>
</dbReference>
<dbReference type="Gene3D" id="1.10.10.10">
    <property type="entry name" value="Winged helix-like DNA-binding domain superfamily/Winged helix DNA-binding domain"/>
    <property type="match status" value="1"/>
</dbReference>
<dbReference type="InterPro" id="IPR036390">
    <property type="entry name" value="WH_DNA-bd_sf"/>
</dbReference>